<feature type="domain" description="Cyanovirin-N" evidence="2">
    <location>
        <begin position="117"/>
        <end position="178"/>
    </location>
</feature>
<evidence type="ECO:0000313" key="3">
    <source>
        <dbReference type="EMBL" id="KAF4513624.1"/>
    </source>
</evidence>
<dbReference type="EMBL" id="JAAVMX010000001">
    <property type="protein sequence ID" value="KAF4513624.1"/>
    <property type="molecule type" value="Genomic_DNA"/>
</dbReference>
<accession>A0A8H4PZX7</accession>
<dbReference type="Gene3D" id="2.30.60.10">
    <property type="entry name" value="Cyanovirin-N"/>
    <property type="match status" value="1"/>
</dbReference>
<reference evidence="3 4" key="1">
    <citation type="journal article" date="2020" name="Genome Biol. Evol.">
        <title>A new high-quality draft genome assembly of the Chinese cordyceps Ophiocordyceps sinensis.</title>
        <authorList>
            <person name="Shu R."/>
            <person name="Zhang J."/>
            <person name="Meng Q."/>
            <person name="Zhang H."/>
            <person name="Zhou G."/>
            <person name="Li M."/>
            <person name="Wu P."/>
            <person name="Zhao Y."/>
            <person name="Chen C."/>
            <person name="Qin Q."/>
        </authorList>
    </citation>
    <scope>NUCLEOTIDE SEQUENCE [LARGE SCALE GENOMIC DNA]</scope>
    <source>
        <strain evidence="3 4">IOZ07</strain>
    </source>
</reference>
<dbReference type="InterPro" id="IPR036673">
    <property type="entry name" value="Cyanovirin-N_sf"/>
</dbReference>
<evidence type="ECO:0000256" key="1">
    <source>
        <dbReference type="SAM" id="MobiDB-lite"/>
    </source>
</evidence>
<protein>
    <recommendedName>
        <fullName evidence="2">Cyanovirin-N domain-containing protein</fullName>
    </recommendedName>
</protein>
<feature type="compositionally biased region" description="Gly residues" evidence="1">
    <location>
        <begin position="81"/>
        <end position="90"/>
    </location>
</feature>
<keyword evidence="4" id="KW-1185">Reference proteome</keyword>
<gene>
    <name evidence="3" type="ORF">G6O67_000872</name>
</gene>
<name>A0A8H4PZX7_9HYPO</name>
<dbReference type="InterPro" id="IPR011058">
    <property type="entry name" value="Cyanovirin-N"/>
</dbReference>
<feature type="region of interest" description="Disordered" evidence="1">
    <location>
        <begin position="62"/>
        <end position="95"/>
    </location>
</feature>
<dbReference type="Pfam" id="PF08881">
    <property type="entry name" value="CVNH"/>
    <property type="match status" value="1"/>
</dbReference>
<dbReference type="SUPFAM" id="SSF51322">
    <property type="entry name" value="Cyanovirin-N"/>
    <property type="match status" value="1"/>
</dbReference>
<comment type="caution">
    <text evidence="3">The sequence shown here is derived from an EMBL/GenBank/DDBJ whole genome shotgun (WGS) entry which is preliminary data.</text>
</comment>
<evidence type="ECO:0000259" key="2">
    <source>
        <dbReference type="Pfam" id="PF08881"/>
    </source>
</evidence>
<organism evidence="3 4">
    <name type="scientific">Ophiocordyceps sinensis</name>
    <dbReference type="NCBI Taxonomy" id="72228"/>
    <lineage>
        <taxon>Eukaryota</taxon>
        <taxon>Fungi</taxon>
        <taxon>Dikarya</taxon>
        <taxon>Ascomycota</taxon>
        <taxon>Pezizomycotina</taxon>
        <taxon>Sordariomycetes</taxon>
        <taxon>Hypocreomycetidae</taxon>
        <taxon>Hypocreales</taxon>
        <taxon>Ophiocordycipitaceae</taxon>
        <taxon>Ophiocordyceps</taxon>
    </lineage>
</organism>
<proteinExistence type="predicted"/>
<dbReference type="Proteomes" id="UP000557566">
    <property type="component" value="Unassembled WGS sequence"/>
</dbReference>
<evidence type="ECO:0000313" key="4">
    <source>
        <dbReference type="Proteomes" id="UP000557566"/>
    </source>
</evidence>
<sequence length="231" mass="23464">MHPARLMLSTAAVAVSGPDARVGLPKKDAGAAHAVVVADGLVVPPLAGGIFVIPTAAAETKAAKAPPRRPTPAPAPADVGPGSGREGGGSDADDGPLLFGGQCRPGLGLAGSGKKGLTVLEAQCVDAGGQWWRTSLNLNRCIGARDGKLVYEESGDFDSLCWPCVVIGGDAAAFRLDAAAFRLECTCLDHLGSPKTAALKLGPQAEHPHAVQPSDGRLVCGEHEGDRTPFL</sequence>
<dbReference type="AlphaFoldDB" id="A0A8H4PZX7"/>
<dbReference type="OrthoDB" id="2947935at2759"/>